<feature type="binding site" evidence="14">
    <location>
        <position position="197"/>
    </location>
    <ligand>
        <name>ATP</name>
        <dbReference type="ChEBI" id="CHEBI:30616"/>
    </ligand>
</feature>
<reference evidence="16 17" key="1">
    <citation type="submission" date="2019-11" db="EMBL/GenBank/DDBJ databases">
        <title>Draft genome sequence of Blautia luti DSM 14534T, isolated from human stool.</title>
        <authorList>
            <person name="Ortiz R."/>
            <person name="Melis-Arcos F."/>
            <person name="Covarrubias P."/>
            <person name="Cardenas J.P."/>
            <person name="Perez-Donoso J."/>
            <person name="Almonacid D."/>
        </authorList>
    </citation>
    <scope>NUCLEOTIDE SEQUENCE [LARGE SCALE GENOMIC DNA]</scope>
    <source>
        <strain evidence="16 17">DSM 14534</strain>
    </source>
</reference>
<evidence type="ECO:0000313" key="16">
    <source>
        <dbReference type="EMBL" id="MTD62518.1"/>
    </source>
</evidence>
<keyword evidence="9 13" id="KW-0547">Nucleotide-binding</keyword>
<dbReference type="InterPro" id="IPR006070">
    <property type="entry name" value="Sua5-like_dom"/>
</dbReference>
<dbReference type="PROSITE" id="PS51163">
    <property type="entry name" value="YRDC"/>
    <property type="match status" value="1"/>
</dbReference>
<dbReference type="Proteomes" id="UP000437824">
    <property type="component" value="Unassembled WGS sequence"/>
</dbReference>
<evidence type="ECO:0000256" key="9">
    <source>
        <dbReference type="ARBA" id="ARBA00022741"/>
    </source>
</evidence>
<dbReference type="GO" id="GO:0008033">
    <property type="term" value="P:tRNA processing"/>
    <property type="evidence" value="ECO:0007669"/>
    <property type="project" value="UniProtKB-KW"/>
</dbReference>
<dbReference type="PANTHER" id="PTHR17490:SF16">
    <property type="entry name" value="THREONYLCARBAMOYL-AMP SYNTHASE"/>
    <property type="match status" value="1"/>
</dbReference>
<feature type="domain" description="YrdC-like" evidence="15">
    <location>
        <begin position="15"/>
        <end position="201"/>
    </location>
</feature>
<evidence type="ECO:0000259" key="15">
    <source>
        <dbReference type="PROSITE" id="PS51163"/>
    </source>
</evidence>
<feature type="binding site" evidence="14">
    <location>
        <position position="64"/>
    </location>
    <ligand>
        <name>ATP</name>
        <dbReference type="ChEBI" id="CHEBI:30616"/>
    </ligand>
</feature>
<evidence type="ECO:0000256" key="1">
    <source>
        <dbReference type="ARBA" id="ARBA00004496"/>
    </source>
</evidence>
<feature type="binding site" evidence="14">
    <location>
        <position position="123"/>
    </location>
    <ligand>
        <name>L-threonine</name>
        <dbReference type="ChEBI" id="CHEBI:57926"/>
    </ligand>
</feature>
<feature type="binding site" evidence="14">
    <location>
        <position position="69"/>
    </location>
    <ligand>
        <name>L-threonine</name>
        <dbReference type="ChEBI" id="CHEBI:57926"/>
    </ligand>
</feature>
<feature type="binding site" evidence="14">
    <location>
        <position position="153"/>
    </location>
    <ligand>
        <name>ATP</name>
        <dbReference type="ChEBI" id="CHEBI:30616"/>
    </ligand>
</feature>
<comment type="subcellular location">
    <subcellularLocation>
        <location evidence="1 13">Cytoplasm</location>
    </subcellularLocation>
</comment>
<evidence type="ECO:0000256" key="3">
    <source>
        <dbReference type="ARBA" id="ARBA00012584"/>
    </source>
</evidence>
<proteinExistence type="inferred from homology"/>
<dbReference type="InterPro" id="IPR050156">
    <property type="entry name" value="TC-AMP_synthase_SUA5"/>
</dbReference>
<dbReference type="EC" id="2.7.7.87" evidence="3 13"/>
<name>A0A844GPM4_9FIRM</name>
<dbReference type="AlphaFoldDB" id="A0A844GPM4"/>
<dbReference type="Gene3D" id="3.90.870.10">
    <property type="entry name" value="DHBP synthase"/>
    <property type="match status" value="1"/>
</dbReference>
<dbReference type="GO" id="GO:0061710">
    <property type="term" value="F:L-threonylcarbamoyladenylate synthase"/>
    <property type="evidence" value="ECO:0007669"/>
    <property type="project" value="UniProtKB-EC"/>
</dbReference>
<dbReference type="Pfam" id="PF01300">
    <property type="entry name" value="Sua5_yciO_yrdC"/>
    <property type="match status" value="1"/>
</dbReference>
<evidence type="ECO:0000256" key="10">
    <source>
        <dbReference type="ARBA" id="ARBA00022840"/>
    </source>
</evidence>
<feature type="binding site" evidence="14">
    <location>
        <position position="183"/>
    </location>
    <ligand>
        <name>L-threonine</name>
        <dbReference type="ChEBI" id="CHEBI:57926"/>
    </ligand>
</feature>
<dbReference type="GO" id="GO:0003725">
    <property type="term" value="F:double-stranded RNA binding"/>
    <property type="evidence" value="ECO:0007669"/>
    <property type="project" value="UniProtKB-UniRule"/>
</dbReference>
<accession>A0A844GPM4</accession>
<keyword evidence="5 13" id="KW-0963">Cytoplasm</keyword>
<keyword evidence="10 13" id="KW-0067">ATP-binding</keyword>
<dbReference type="InterPro" id="IPR005145">
    <property type="entry name" value="Sua5_C"/>
</dbReference>
<dbReference type="PIRSF" id="PIRSF004930">
    <property type="entry name" value="Tln_factor_SUA5"/>
    <property type="match status" value="1"/>
</dbReference>
<evidence type="ECO:0000256" key="12">
    <source>
        <dbReference type="ARBA" id="ARBA00048366"/>
    </source>
</evidence>
<evidence type="ECO:0000313" key="17">
    <source>
        <dbReference type="Proteomes" id="UP000437824"/>
    </source>
</evidence>
<dbReference type="GO" id="GO:0006450">
    <property type="term" value="P:regulation of translational fidelity"/>
    <property type="evidence" value="ECO:0007669"/>
    <property type="project" value="TreeGrafter"/>
</dbReference>
<dbReference type="RefSeq" id="WP_154780916.1">
    <property type="nucleotide sequence ID" value="NZ_WMBC01000015.1"/>
</dbReference>
<keyword evidence="7 13" id="KW-0819">tRNA processing</keyword>
<evidence type="ECO:0000256" key="8">
    <source>
        <dbReference type="ARBA" id="ARBA00022695"/>
    </source>
</evidence>
<comment type="catalytic activity">
    <reaction evidence="12 13">
        <text>L-threonine + hydrogencarbonate + ATP = L-threonylcarbamoyladenylate + diphosphate + H2O</text>
        <dbReference type="Rhea" id="RHEA:36407"/>
        <dbReference type="ChEBI" id="CHEBI:15377"/>
        <dbReference type="ChEBI" id="CHEBI:17544"/>
        <dbReference type="ChEBI" id="CHEBI:30616"/>
        <dbReference type="ChEBI" id="CHEBI:33019"/>
        <dbReference type="ChEBI" id="CHEBI:57926"/>
        <dbReference type="ChEBI" id="CHEBI:73682"/>
        <dbReference type="EC" id="2.7.7.87"/>
    </reaction>
</comment>
<dbReference type="InterPro" id="IPR038385">
    <property type="entry name" value="Sua5/YwlC_C"/>
</dbReference>
<keyword evidence="6 13" id="KW-0808">Transferase</keyword>
<evidence type="ECO:0000256" key="7">
    <source>
        <dbReference type="ARBA" id="ARBA00022694"/>
    </source>
</evidence>
<dbReference type="EMBL" id="WMBC01000015">
    <property type="protein sequence ID" value="MTD62518.1"/>
    <property type="molecule type" value="Genomic_DNA"/>
</dbReference>
<dbReference type="GO" id="GO:0000049">
    <property type="term" value="F:tRNA binding"/>
    <property type="evidence" value="ECO:0007669"/>
    <property type="project" value="TreeGrafter"/>
</dbReference>
<organism evidence="16 17">
    <name type="scientific">Blautia luti DSM 14534 = JCM 17040</name>
    <dbReference type="NCBI Taxonomy" id="649762"/>
    <lineage>
        <taxon>Bacteria</taxon>
        <taxon>Bacillati</taxon>
        <taxon>Bacillota</taxon>
        <taxon>Clostridia</taxon>
        <taxon>Lachnospirales</taxon>
        <taxon>Lachnospiraceae</taxon>
        <taxon>Blautia</taxon>
    </lineage>
</organism>
<evidence type="ECO:0000256" key="4">
    <source>
        <dbReference type="ARBA" id="ARBA00015492"/>
    </source>
</evidence>
<gene>
    <name evidence="16" type="ORF">GKZ57_15040</name>
</gene>
<dbReference type="NCBIfam" id="TIGR00057">
    <property type="entry name" value="L-threonylcarbamoyladenylate synthase"/>
    <property type="match status" value="1"/>
</dbReference>
<comment type="function">
    <text evidence="13">Required for the formation of a threonylcarbamoyl group on adenosine at position 37 (t(6)A37) in tRNAs that read codons beginning with adenine.</text>
</comment>
<dbReference type="InterPro" id="IPR017945">
    <property type="entry name" value="DHBP_synth_RibB-like_a/b_dom"/>
</dbReference>
<evidence type="ECO:0000256" key="6">
    <source>
        <dbReference type="ARBA" id="ARBA00022679"/>
    </source>
</evidence>
<feature type="binding site" evidence="14">
    <location>
        <position position="37"/>
    </location>
    <ligand>
        <name>L-threonine</name>
        <dbReference type="ChEBI" id="CHEBI:57926"/>
    </ligand>
</feature>
<dbReference type="FunFam" id="3.90.870.10:FF:000009">
    <property type="entry name" value="Threonylcarbamoyl-AMP synthase, putative"/>
    <property type="match status" value="1"/>
</dbReference>
<feature type="binding site" evidence="14">
    <location>
        <position position="238"/>
    </location>
    <ligand>
        <name>ATP</name>
        <dbReference type="ChEBI" id="CHEBI:30616"/>
    </ligand>
</feature>
<dbReference type="PANTHER" id="PTHR17490">
    <property type="entry name" value="SUA5"/>
    <property type="match status" value="1"/>
</dbReference>
<sequence>MKAEVVSMTADSLDMEAIRRGGEILKQGGLVAFPTETVYGLGGDALNPQASMKIYAAKGRPSDNPLIVHIAEFDKLTPIVAEIPEKAKILAEKYWPGPLTMILPKSDLVPKETTGGLDSVAVRFPSDRIAQELIKAAGGYVAAPSANTSGRPSPTTAQHVEEDLGEAIEMIIDGGQVGIGLESTIVDFTEDVPVVLRPGYISLEMLQETLGDVRMDKGLIAADSKVRPKAPGMKYRHYAPKADLAIVEGTEEAVVKKINELAAEAKARGEQVGIIATDETKDRYPEGLVVSIGSRKEEETIAHHLYEVLRDFDQSAVKSIYSEAFYTPKMGQAIMNRLLKAAGHKIIRAEE</sequence>
<dbReference type="GO" id="GO:0005737">
    <property type="term" value="C:cytoplasm"/>
    <property type="evidence" value="ECO:0007669"/>
    <property type="project" value="UniProtKB-SubCell"/>
</dbReference>
<evidence type="ECO:0000256" key="11">
    <source>
        <dbReference type="ARBA" id="ARBA00029774"/>
    </source>
</evidence>
<evidence type="ECO:0000256" key="5">
    <source>
        <dbReference type="ARBA" id="ARBA00022490"/>
    </source>
</evidence>
<evidence type="ECO:0000256" key="2">
    <source>
        <dbReference type="ARBA" id="ARBA00007663"/>
    </source>
</evidence>
<feature type="binding site" evidence="14">
    <location>
        <position position="143"/>
    </location>
    <ligand>
        <name>L-threonine</name>
        <dbReference type="ChEBI" id="CHEBI:57926"/>
    </ligand>
</feature>
<evidence type="ECO:0000256" key="13">
    <source>
        <dbReference type="PIRNR" id="PIRNR004930"/>
    </source>
</evidence>
<evidence type="ECO:0000256" key="14">
    <source>
        <dbReference type="PIRSR" id="PIRSR004930-1"/>
    </source>
</evidence>
<dbReference type="InterPro" id="IPR010923">
    <property type="entry name" value="T(6)A37_SUA5"/>
</dbReference>
<feature type="binding site" evidence="14">
    <location>
        <position position="60"/>
    </location>
    <ligand>
        <name>ATP</name>
        <dbReference type="ChEBI" id="CHEBI:30616"/>
    </ligand>
</feature>
<protein>
    <recommendedName>
        <fullName evidence="4 13">Threonylcarbamoyl-AMP synthase</fullName>
        <shortName evidence="13">TC-AMP synthase</shortName>
        <ecNumber evidence="3 13">2.7.7.87</ecNumber>
    </recommendedName>
    <alternativeName>
        <fullName evidence="11 13">L-threonylcarbamoyladenylate synthase</fullName>
    </alternativeName>
</protein>
<dbReference type="GO" id="GO:0005524">
    <property type="term" value="F:ATP binding"/>
    <property type="evidence" value="ECO:0007669"/>
    <property type="project" value="UniProtKB-UniRule"/>
</dbReference>
<comment type="similarity">
    <text evidence="2 13">Belongs to the SUA5 family.</text>
</comment>
<dbReference type="SUPFAM" id="SSF55821">
    <property type="entry name" value="YrdC/RibB"/>
    <property type="match status" value="1"/>
</dbReference>
<comment type="caution">
    <text evidence="16">The sequence shown here is derived from an EMBL/GenBank/DDBJ whole genome shotgun (WGS) entry which is preliminary data.</text>
</comment>
<feature type="binding site" evidence="14">
    <location>
        <position position="145"/>
    </location>
    <ligand>
        <name>ATP</name>
        <dbReference type="ChEBI" id="CHEBI:30616"/>
    </ligand>
</feature>
<dbReference type="Gene3D" id="3.40.50.11030">
    <property type="entry name" value="Threonylcarbamoyl-AMP synthase, C-terminal domain"/>
    <property type="match status" value="1"/>
</dbReference>
<keyword evidence="8 13" id="KW-0548">Nucleotidyltransferase</keyword>
<dbReference type="Pfam" id="PF03481">
    <property type="entry name" value="Sua5_C"/>
    <property type="match status" value="1"/>
</dbReference>